<dbReference type="SUPFAM" id="SSF75005">
    <property type="entry name" value="Arabinanase/levansucrase/invertase"/>
    <property type="match status" value="1"/>
</dbReference>
<dbReference type="GO" id="GO:0004553">
    <property type="term" value="F:hydrolase activity, hydrolyzing O-glycosyl compounds"/>
    <property type="evidence" value="ECO:0007669"/>
    <property type="project" value="InterPro"/>
</dbReference>
<dbReference type="InterPro" id="IPR006710">
    <property type="entry name" value="Glyco_hydro_43"/>
</dbReference>
<evidence type="ECO:0000256" key="2">
    <source>
        <dbReference type="ARBA" id="ARBA00022801"/>
    </source>
</evidence>
<dbReference type="SUPFAM" id="SSF49899">
    <property type="entry name" value="Concanavalin A-like lectins/glucanases"/>
    <property type="match status" value="1"/>
</dbReference>
<evidence type="ECO:0000256" key="1">
    <source>
        <dbReference type="ARBA" id="ARBA00009865"/>
    </source>
</evidence>
<evidence type="ECO:0000313" key="10">
    <source>
        <dbReference type="Proteomes" id="UP000274786"/>
    </source>
</evidence>
<dbReference type="Gene3D" id="2.115.10.20">
    <property type="entry name" value="Glycosyl hydrolase domain, family 43"/>
    <property type="match status" value="1"/>
</dbReference>
<name>A0A498CCX7_9GAMM</name>
<evidence type="ECO:0000256" key="3">
    <source>
        <dbReference type="ARBA" id="ARBA00023295"/>
    </source>
</evidence>
<reference evidence="9 10" key="1">
    <citation type="submission" date="2018-10" db="EMBL/GenBank/DDBJ databases">
        <title>Comparative analysis of microorganisms from saline springs in Andes Mountain Range, Colombia.</title>
        <authorList>
            <person name="Rubin E."/>
        </authorList>
    </citation>
    <scope>NUCLEOTIDE SEQUENCE [LARGE SCALE GENOMIC DNA]</scope>
    <source>
        <strain evidence="9 10">USBA GBX 843</strain>
    </source>
</reference>
<feature type="site" description="Important for catalytic activity, responsible for pKa modulation of the active site Glu and correct orientation of both the proton donor and substrate" evidence="5">
    <location>
        <position position="167"/>
    </location>
</feature>
<dbReference type="Pfam" id="PF17851">
    <property type="entry name" value="GH43_C2"/>
    <property type="match status" value="1"/>
</dbReference>
<dbReference type="InterPro" id="IPR023296">
    <property type="entry name" value="Glyco_hydro_beta-prop_sf"/>
</dbReference>
<evidence type="ECO:0000256" key="4">
    <source>
        <dbReference type="PIRSR" id="PIRSR606710-1"/>
    </source>
</evidence>
<feature type="signal peptide" evidence="7">
    <location>
        <begin position="1"/>
        <end position="19"/>
    </location>
</feature>
<dbReference type="Pfam" id="PF04616">
    <property type="entry name" value="Glyco_hydro_43"/>
    <property type="match status" value="1"/>
</dbReference>
<dbReference type="InterPro" id="IPR013320">
    <property type="entry name" value="ConA-like_dom_sf"/>
</dbReference>
<keyword evidence="2 6" id="KW-0378">Hydrolase</keyword>
<comment type="caution">
    <text evidence="9">The sequence shown here is derived from an EMBL/GenBank/DDBJ whole genome shotgun (WGS) entry which is preliminary data.</text>
</comment>
<protein>
    <submittedName>
        <fullName evidence="9">Alpha-N-arabinofuranosidase</fullName>
    </submittedName>
</protein>
<evidence type="ECO:0000313" key="9">
    <source>
        <dbReference type="EMBL" id="RLK55928.1"/>
    </source>
</evidence>
<dbReference type="GO" id="GO:0005975">
    <property type="term" value="P:carbohydrate metabolic process"/>
    <property type="evidence" value="ECO:0007669"/>
    <property type="project" value="InterPro"/>
</dbReference>
<dbReference type="PANTHER" id="PTHR42812:SF12">
    <property type="entry name" value="BETA-XYLOSIDASE-RELATED"/>
    <property type="match status" value="1"/>
</dbReference>
<evidence type="ECO:0000256" key="7">
    <source>
        <dbReference type="SAM" id="SignalP"/>
    </source>
</evidence>
<evidence type="ECO:0000259" key="8">
    <source>
        <dbReference type="Pfam" id="PF17851"/>
    </source>
</evidence>
<dbReference type="OrthoDB" id="9801455at2"/>
<dbReference type="Gene3D" id="2.60.120.200">
    <property type="match status" value="1"/>
</dbReference>
<dbReference type="InterPro" id="IPR051795">
    <property type="entry name" value="Glycosyl_Hydrlase_43"/>
</dbReference>
<dbReference type="AlphaFoldDB" id="A0A498CCX7"/>
<organism evidence="9 10">
    <name type="scientific">Stenotrophomonas rhizophila</name>
    <dbReference type="NCBI Taxonomy" id="216778"/>
    <lineage>
        <taxon>Bacteria</taxon>
        <taxon>Pseudomonadati</taxon>
        <taxon>Pseudomonadota</taxon>
        <taxon>Gammaproteobacteria</taxon>
        <taxon>Lysobacterales</taxon>
        <taxon>Lysobacteraceae</taxon>
        <taxon>Stenotrophomonas</taxon>
    </lineage>
</organism>
<feature type="active site" description="Proton donor" evidence="4">
    <location>
        <position position="232"/>
    </location>
</feature>
<feature type="active site" description="Proton acceptor" evidence="4">
    <location>
        <position position="60"/>
    </location>
</feature>
<evidence type="ECO:0000256" key="5">
    <source>
        <dbReference type="PIRSR" id="PIRSR606710-2"/>
    </source>
</evidence>
<feature type="chain" id="PRO_5019753131" evidence="7">
    <location>
        <begin position="20"/>
        <end position="562"/>
    </location>
</feature>
<dbReference type="EMBL" id="RCDC01000004">
    <property type="protein sequence ID" value="RLK55928.1"/>
    <property type="molecule type" value="Genomic_DNA"/>
</dbReference>
<dbReference type="RefSeq" id="WP_121036835.1">
    <property type="nucleotide sequence ID" value="NZ_RCDC01000004.1"/>
</dbReference>
<dbReference type="CDD" id="cd18617">
    <property type="entry name" value="GH43_XynB-like"/>
    <property type="match status" value="1"/>
</dbReference>
<gene>
    <name evidence="9" type="ORF">BCL79_0300</name>
</gene>
<accession>A0A498CCX7</accession>
<dbReference type="PANTHER" id="PTHR42812">
    <property type="entry name" value="BETA-XYLOSIDASE"/>
    <property type="match status" value="1"/>
</dbReference>
<comment type="similarity">
    <text evidence="1 6">Belongs to the glycosyl hydrolase 43 family.</text>
</comment>
<keyword evidence="3 6" id="KW-0326">Glycosidase</keyword>
<evidence type="ECO:0000256" key="6">
    <source>
        <dbReference type="RuleBase" id="RU361187"/>
    </source>
</evidence>
<feature type="domain" description="Beta-xylosidase C-terminal Concanavalin A-like" evidence="8">
    <location>
        <begin position="376"/>
        <end position="556"/>
    </location>
</feature>
<dbReference type="Proteomes" id="UP000274786">
    <property type="component" value="Unassembled WGS sequence"/>
</dbReference>
<dbReference type="InterPro" id="IPR041542">
    <property type="entry name" value="GH43_C2"/>
</dbReference>
<keyword evidence="7" id="KW-0732">Signal</keyword>
<proteinExistence type="inferred from homology"/>
<sequence>MRLLIATLLLLLPAAPSLGATPAPPVYFDWFEYAGHDAAFETPLPAGHYRNPILAGFHADPSIVRANDRFYLVTSSFTYFPGIPVFESIDLVHWKQIGNVIDRPTQLDFDGLNVSRGIFAPAIEYHDGMFYVVTTAVDSGGNFIATARDPAGPWSDPHWLASVEGIDPSLFFDEDGAVYLVNNDVPPGPQRYEGHRAIWMQQIDLTAFKPIGPRRVLIDGGVEPAKNPIWIEGPHIYKHDGWYYLSDAEGGTGPQHSQVVLRSRQVWGPYLPYAGNPILTQRDLPDDRPLPITNAGHADLVEGPDGTWWAVFLASRNYQTRHYNTGRETYLLPVQWRDGWPVILPAEQTIPYAVKVPSWMQGDAAQAPSTGNFIDRDDFDAPTLGTGWVQVRVPKQAWADLSLRPGALAVHPLTENLDTLRNPAFLGRRQQHLRFEASTDMTRPGAGVAAGLAAFQNEAYWYFLGVRSLGGDRVAIFLEARDGSGVTRTLATREVTAATSLRLQIAGDEGRYAFAFDTDERRGWQTLAADVDGTVLSTDRASGFVGALLGPFARDERALRSN</sequence>